<sequence length="92" mass="9868">MLSFIPDALKLPAAALAGALASASILIVINAVWWLPAARNEGRDAERTAALQKSMELIKERGKTNAEIGKLSPADICRRLGGVWVPENNLCE</sequence>
<name>A0AAJ2H1C5_9HYPH</name>
<dbReference type="AlphaFoldDB" id="A0AAJ2H1C5"/>
<evidence type="ECO:0000256" key="1">
    <source>
        <dbReference type="SAM" id="Phobius"/>
    </source>
</evidence>
<dbReference type="EMBL" id="JAVLSF010000036">
    <property type="protein sequence ID" value="MDR9777189.1"/>
    <property type="molecule type" value="Genomic_DNA"/>
</dbReference>
<reference evidence="2" key="1">
    <citation type="submission" date="2023-04" db="EMBL/GenBank/DDBJ databases">
        <title>Genomic characterization of faba bean (Vicia faba) microsymbionts in Mexican soils.</title>
        <authorList>
            <person name="Rivera Orduna F.N."/>
            <person name="Guevara-Luna J."/>
            <person name="Yan J."/>
            <person name="Arroyo-Herrera I."/>
            <person name="Li Y."/>
            <person name="Vasquez-Murrieta M.S."/>
            <person name="Wang E.T."/>
        </authorList>
    </citation>
    <scope>NUCLEOTIDE SEQUENCE</scope>
    <source>
        <strain evidence="2">CH26</strain>
    </source>
</reference>
<keyword evidence="1" id="KW-0812">Transmembrane</keyword>
<evidence type="ECO:0000313" key="2">
    <source>
        <dbReference type="EMBL" id="MDR9777189.1"/>
    </source>
</evidence>
<proteinExistence type="predicted"/>
<dbReference type="RefSeq" id="WP_310865750.1">
    <property type="nucleotide sequence ID" value="NZ_JAVLSF010000036.1"/>
</dbReference>
<keyword evidence="1" id="KW-1133">Transmembrane helix</keyword>
<evidence type="ECO:0000313" key="3">
    <source>
        <dbReference type="Proteomes" id="UP001268610"/>
    </source>
</evidence>
<gene>
    <name evidence="2" type="ORF">RJJ65_32040</name>
</gene>
<keyword evidence="1" id="KW-0472">Membrane</keyword>
<accession>A0AAJ2H1C5</accession>
<feature type="transmembrane region" description="Helical" evidence="1">
    <location>
        <begin position="12"/>
        <end position="35"/>
    </location>
</feature>
<comment type="caution">
    <text evidence="2">The sequence shown here is derived from an EMBL/GenBank/DDBJ whole genome shotgun (WGS) entry which is preliminary data.</text>
</comment>
<dbReference type="Proteomes" id="UP001268610">
    <property type="component" value="Unassembled WGS sequence"/>
</dbReference>
<protein>
    <submittedName>
        <fullName evidence="2">Uncharacterized protein</fullName>
    </submittedName>
</protein>
<organism evidence="2 3">
    <name type="scientific">Rhizobium hidalgonense</name>
    <dbReference type="NCBI Taxonomy" id="1538159"/>
    <lineage>
        <taxon>Bacteria</taxon>
        <taxon>Pseudomonadati</taxon>
        <taxon>Pseudomonadota</taxon>
        <taxon>Alphaproteobacteria</taxon>
        <taxon>Hyphomicrobiales</taxon>
        <taxon>Rhizobiaceae</taxon>
        <taxon>Rhizobium/Agrobacterium group</taxon>
        <taxon>Rhizobium</taxon>
    </lineage>
</organism>